<feature type="chain" id="PRO_5045177826" evidence="2">
    <location>
        <begin position="19"/>
        <end position="257"/>
    </location>
</feature>
<keyword evidence="2" id="KW-0732">Signal</keyword>
<evidence type="ECO:0000256" key="1">
    <source>
        <dbReference type="SAM" id="MobiDB-lite"/>
    </source>
</evidence>
<evidence type="ECO:0000313" key="4">
    <source>
        <dbReference type="Proteomes" id="UP001482620"/>
    </source>
</evidence>
<feature type="signal peptide" evidence="2">
    <location>
        <begin position="1"/>
        <end position="18"/>
    </location>
</feature>
<dbReference type="EMBL" id="JAHRIQ010023286">
    <property type="protein sequence ID" value="MEQ2227837.1"/>
    <property type="molecule type" value="Genomic_DNA"/>
</dbReference>
<feature type="region of interest" description="Disordered" evidence="1">
    <location>
        <begin position="234"/>
        <end position="257"/>
    </location>
</feature>
<accession>A0ABV0T4P2</accession>
<feature type="region of interest" description="Disordered" evidence="1">
    <location>
        <begin position="108"/>
        <end position="128"/>
    </location>
</feature>
<keyword evidence="4" id="KW-1185">Reference proteome</keyword>
<name>A0ABV0T4P2_9TELE</name>
<gene>
    <name evidence="3" type="ORF">ILYODFUR_002453</name>
</gene>
<sequence>MIRVSIIVIVLLIVSIDAKPMNKLSDEHMKEMVVSTDDDGKLFWGVMVEPPEDLDRVQFEVDPSMKIWNSMKNSGQDKHYLKPEEDWDEIYHPSTSELQAQMRKFGNQAKEKDEDQYSPARMEHSSERQVRIHLQPEEDIDDLYHKQPLISVLQQEVAEAPADLPSQRKYAKPEEDQDDIYHKKLLLPVLQQEVAKAPADLPSQRKYAKPEEDLDDIYHKKLLLPVLQQEVAEAPADLPSQRKYTNPEEDLDGLYHK</sequence>
<reference evidence="3 4" key="1">
    <citation type="submission" date="2021-06" db="EMBL/GenBank/DDBJ databases">
        <authorList>
            <person name="Palmer J.M."/>
        </authorList>
    </citation>
    <scope>NUCLEOTIDE SEQUENCE [LARGE SCALE GENOMIC DNA]</scope>
    <source>
        <strain evidence="4">if_2019</strain>
        <tissue evidence="3">Muscle</tissue>
    </source>
</reference>
<protein>
    <submittedName>
        <fullName evidence="3">Uncharacterized protein</fullName>
    </submittedName>
</protein>
<evidence type="ECO:0000313" key="3">
    <source>
        <dbReference type="EMBL" id="MEQ2227837.1"/>
    </source>
</evidence>
<dbReference type="Proteomes" id="UP001482620">
    <property type="component" value="Unassembled WGS sequence"/>
</dbReference>
<comment type="caution">
    <text evidence="3">The sequence shown here is derived from an EMBL/GenBank/DDBJ whole genome shotgun (WGS) entry which is preliminary data.</text>
</comment>
<evidence type="ECO:0000256" key="2">
    <source>
        <dbReference type="SAM" id="SignalP"/>
    </source>
</evidence>
<proteinExistence type="predicted"/>
<organism evidence="3 4">
    <name type="scientific">Ilyodon furcidens</name>
    <name type="common">goldbreast splitfin</name>
    <dbReference type="NCBI Taxonomy" id="33524"/>
    <lineage>
        <taxon>Eukaryota</taxon>
        <taxon>Metazoa</taxon>
        <taxon>Chordata</taxon>
        <taxon>Craniata</taxon>
        <taxon>Vertebrata</taxon>
        <taxon>Euteleostomi</taxon>
        <taxon>Actinopterygii</taxon>
        <taxon>Neopterygii</taxon>
        <taxon>Teleostei</taxon>
        <taxon>Neoteleostei</taxon>
        <taxon>Acanthomorphata</taxon>
        <taxon>Ovalentaria</taxon>
        <taxon>Atherinomorphae</taxon>
        <taxon>Cyprinodontiformes</taxon>
        <taxon>Goodeidae</taxon>
        <taxon>Ilyodon</taxon>
    </lineage>
</organism>
<feature type="compositionally biased region" description="Acidic residues" evidence="1">
    <location>
        <begin position="247"/>
        <end position="257"/>
    </location>
</feature>
<feature type="compositionally biased region" description="Basic and acidic residues" evidence="1">
    <location>
        <begin position="109"/>
        <end position="128"/>
    </location>
</feature>